<feature type="signal peptide" evidence="1">
    <location>
        <begin position="1"/>
        <end position="19"/>
    </location>
</feature>
<evidence type="ECO:0000313" key="2">
    <source>
        <dbReference type="EMBL" id="OWF36811.1"/>
    </source>
</evidence>
<reference evidence="2 3" key="1">
    <citation type="journal article" date="2017" name="Nat. Ecol. Evol.">
        <title>Scallop genome provides insights into evolution of bilaterian karyotype and development.</title>
        <authorList>
            <person name="Wang S."/>
            <person name="Zhang J."/>
            <person name="Jiao W."/>
            <person name="Li J."/>
            <person name="Xun X."/>
            <person name="Sun Y."/>
            <person name="Guo X."/>
            <person name="Huan P."/>
            <person name="Dong B."/>
            <person name="Zhang L."/>
            <person name="Hu X."/>
            <person name="Sun X."/>
            <person name="Wang J."/>
            <person name="Zhao C."/>
            <person name="Wang Y."/>
            <person name="Wang D."/>
            <person name="Huang X."/>
            <person name="Wang R."/>
            <person name="Lv J."/>
            <person name="Li Y."/>
            <person name="Zhang Z."/>
            <person name="Liu B."/>
            <person name="Lu W."/>
            <person name="Hui Y."/>
            <person name="Liang J."/>
            <person name="Zhou Z."/>
            <person name="Hou R."/>
            <person name="Li X."/>
            <person name="Liu Y."/>
            <person name="Li H."/>
            <person name="Ning X."/>
            <person name="Lin Y."/>
            <person name="Zhao L."/>
            <person name="Xing Q."/>
            <person name="Dou J."/>
            <person name="Li Y."/>
            <person name="Mao J."/>
            <person name="Guo H."/>
            <person name="Dou H."/>
            <person name="Li T."/>
            <person name="Mu C."/>
            <person name="Jiang W."/>
            <person name="Fu Q."/>
            <person name="Fu X."/>
            <person name="Miao Y."/>
            <person name="Liu J."/>
            <person name="Yu Q."/>
            <person name="Li R."/>
            <person name="Liao H."/>
            <person name="Li X."/>
            <person name="Kong Y."/>
            <person name="Jiang Z."/>
            <person name="Chourrout D."/>
            <person name="Li R."/>
            <person name="Bao Z."/>
        </authorList>
    </citation>
    <scope>NUCLEOTIDE SEQUENCE [LARGE SCALE GENOMIC DNA]</scope>
    <source>
        <strain evidence="2 3">PY_sf001</strain>
    </source>
</reference>
<comment type="caution">
    <text evidence="2">The sequence shown here is derived from an EMBL/GenBank/DDBJ whole genome shotgun (WGS) entry which is preliminary data.</text>
</comment>
<dbReference type="EMBL" id="NEDP02076303">
    <property type="protein sequence ID" value="OWF36811.1"/>
    <property type="molecule type" value="Genomic_DNA"/>
</dbReference>
<organism evidence="2 3">
    <name type="scientific">Mizuhopecten yessoensis</name>
    <name type="common">Japanese scallop</name>
    <name type="synonym">Patinopecten yessoensis</name>
    <dbReference type="NCBI Taxonomy" id="6573"/>
    <lineage>
        <taxon>Eukaryota</taxon>
        <taxon>Metazoa</taxon>
        <taxon>Spiralia</taxon>
        <taxon>Lophotrochozoa</taxon>
        <taxon>Mollusca</taxon>
        <taxon>Bivalvia</taxon>
        <taxon>Autobranchia</taxon>
        <taxon>Pteriomorphia</taxon>
        <taxon>Pectinida</taxon>
        <taxon>Pectinoidea</taxon>
        <taxon>Pectinidae</taxon>
        <taxon>Mizuhopecten</taxon>
    </lineage>
</organism>
<keyword evidence="1" id="KW-0732">Signal</keyword>
<sequence>MNKFVSLLAALALLGCVSAQTFGAFTPGGLASLALLPPLINQLAMPVRPPPPPPAFYGGFGYLPPTIIERRVRSRYVTKVDMDNIWTRQTCANMMDILGAIKYTQIKKQIGCTCL</sequence>
<proteinExistence type="predicted"/>
<evidence type="ECO:0000256" key="1">
    <source>
        <dbReference type="SAM" id="SignalP"/>
    </source>
</evidence>
<protein>
    <submittedName>
        <fullName evidence="2">Uncharacterized protein</fullName>
    </submittedName>
</protein>
<dbReference type="AlphaFoldDB" id="A0A210PJZ0"/>
<gene>
    <name evidence="2" type="ORF">KP79_PYT02823</name>
</gene>
<accession>A0A210PJZ0</accession>
<name>A0A210PJZ0_MIZYE</name>
<dbReference type="Proteomes" id="UP000242188">
    <property type="component" value="Unassembled WGS sequence"/>
</dbReference>
<dbReference type="PROSITE" id="PS51257">
    <property type="entry name" value="PROKAR_LIPOPROTEIN"/>
    <property type="match status" value="1"/>
</dbReference>
<keyword evidence="3" id="KW-1185">Reference proteome</keyword>
<feature type="chain" id="PRO_5012397223" evidence="1">
    <location>
        <begin position="20"/>
        <end position="115"/>
    </location>
</feature>
<evidence type="ECO:0000313" key="3">
    <source>
        <dbReference type="Proteomes" id="UP000242188"/>
    </source>
</evidence>